<dbReference type="OrthoDB" id="629929at2"/>
<dbReference type="Pfam" id="PF12833">
    <property type="entry name" value="HTH_18"/>
    <property type="match status" value="1"/>
</dbReference>
<dbReference type="Gene3D" id="1.10.10.60">
    <property type="entry name" value="Homeodomain-like"/>
    <property type="match status" value="1"/>
</dbReference>
<organism evidence="5 6">
    <name type="scientific">Chitinophaga lutea</name>
    <dbReference type="NCBI Taxonomy" id="2488634"/>
    <lineage>
        <taxon>Bacteria</taxon>
        <taxon>Pseudomonadati</taxon>
        <taxon>Bacteroidota</taxon>
        <taxon>Chitinophagia</taxon>
        <taxon>Chitinophagales</taxon>
        <taxon>Chitinophagaceae</taxon>
        <taxon>Chitinophaga</taxon>
    </lineage>
</organism>
<dbReference type="RefSeq" id="WP_123845629.1">
    <property type="nucleotide sequence ID" value="NZ_RPDH01000001.1"/>
</dbReference>
<comment type="caution">
    <text evidence="5">The sequence shown here is derived from an EMBL/GenBank/DDBJ whole genome shotgun (WGS) entry which is preliminary data.</text>
</comment>
<feature type="domain" description="HTH araC/xylS-type" evidence="4">
    <location>
        <begin position="206"/>
        <end position="300"/>
    </location>
</feature>
<evidence type="ECO:0000256" key="2">
    <source>
        <dbReference type="ARBA" id="ARBA00023125"/>
    </source>
</evidence>
<dbReference type="AlphaFoldDB" id="A0A3N4PWE2"/>
<dbReference type="PANTHER" id="PTHR43280:SF32">
    <property type="entry name" value="TRANSCRIPTIONAL REGULATORY PROTEIN"/>
    <property type="match status" value="1"/>
</dbReference>
<dbReference type="SUPFAM" id="SSF46689">
    <property type="entry name" value="Homeodomain-like"/>
    <property type="match status" value="1"/>
</dbReference>
<evidence type="ECO:0000256" key="1">
    <source>
        <dbReference type="ARBA" id="ARBA00023015"/>
    </source>
</evidence>
<dbReference type="PANTHER" id="PTHR43280">
    <property type="entry name" value="ARAC-FAMILY TRANSCRIPTIONAL REGULATOR"/>
    <property type="match status" value="1"/>
</dbReference>
<evidence type="ECO:0000256" key="3">
    <source>
        <dbReference type="ARBA" id="ARBA00023163"/>
    </source>
</evidence>
<dbReference type="InterPro" id="IPR009057">
    <property type="entry name" value="Homeodomain-like_sf"/>
</dbReference>
<name>A0A3N4PWE2_9BACT</name>
<keyword evidence="2" id="KW-0238">DNA-binding</keyword>
<dbReference type="Proteomes" id="UP000278351">
    <property type="component" value="Unassembled WGS sequence"/>
</dbReference>
<proteinExistence type="predicted"/>
<protein>
    <submittedName>
        <fullName evidence="5">AraC family transcriptional regulator</fullName>
    </submittedName>
</protein>
<dbReference type="GO" id="GO:0003700">
    <property type="term" value="F:DNA-binding transcription factor activity"/>
    <property type="evidence" value="ECO:0007669"/>
    <property type="project" value="InterPro"/>
</dbReference>
<evidence type="ECO:0000313" key="6">
    <source>
        <dbReference type="Proteomes" id="UP000278351"/>
    </source>
</evidence>
<reference evidence="5 6" key="1">
    <citation type="submission" date="2018-11" db="EMBL/GenBank/DDBJ databases">
        <title>Chitinophaga lutea sp.nov., isolate from arsenic contaminated soil.</title>
        <authorList>
            <person name="Zong Y."/>
        </authorList>
    </citation>
    <scope>NUCLEOTIDE SEQUENCE [LARGE SCALE GENOMIC DNA]</scope>
    <source>
        <strain evidence="5 6">ZY74</strain>
    </source>
</reference>
<gene>
    <name evidence="5" type="ORF">EGT74_06155</name>
</gene>
<keyword evidence="1" id="KW-0805">Transcription regulation</keyword>
<evidence type="ECO:0000259" key="4">
    <source>
        <dbReference type="PROSITE" id="PS01124"/>
    </source>
</evidence>
<dbReference type="EMBL" id="RPDH01000001">
    <property type="protein sequence ID" value="RPE13113.1"/>
    <property type="molecule type" value="Genomic_DNA"/>
</dbReference>
<dbReference type="GO" id="GO:0043565">
    <property type="term" value="F:sequence-specific DNA binding"/>
    <property type="evidence" value="ECO:0007669"/>
    <property type="project" value="InterPro"/>
</dbReference>
<sequence length="300" mass="34529">MEKTQTLEEFYRAKQLQVPDGLEKEIGHFNVFKADEFVGLAPKPLPYSRRDFYKVALISGKNRYSYADKVIEVEEHAILFANPQVPYQCEHLSDDQGGYFCIFTDAFFRQFTSIRLLDYPVFKPGGQPVVHLPKEQVQAVRDLFEKMLAEKQSDYTYKYDLLRNYALELIHTGLKLQPIAGTSSHTNAAGRISTMFSDLLERQFPIESTVQQVNFRTAIDFANQLSVHVNHLNKALKDTTGKSTSELIADRIVQEAKMLLRHTDWNVSEIGYCLGFQEPAHFNNFFKKKTQVTPRSFRAV</sequence>
<dbReference type="InterPro" id="IPR018060">
    <property type="entry name" value="HTH_AraC"/>
</dbReference>
<dbReference type="SMART" id="SM00342">
    <property type="entry name" value="HTH_ARAC"/>
    <property type="match status" value="1"/>
</dbReference>
<evidence type="ECO:0000313" key="5">
    <source>
        <dbReference type="EMBL" id="RPE13113.1"/>
    </source>
</evidence>
<dbReference type="PROSITE" id="PS01124">
    <property type="entry name" value="HTH_ARAC_FAMILY_2"/>
    <property type="match status" value="1"/>
</dbReference>
<keyword evidence="6" id="KW-1185">Reference proteome</keyword>
<keyword evidence="3" id="KW-0804">Transcription</keyword>
<accession>A0A3N4PWE2</accession>